<organism evidence="1 2">
    <name type="scientific">Fuerstiella marisgermanici</name>
    <dbReference type="NCBI Taxonomy" id="1891926"/>
    <lineage>
        <taxon>Bacteria</taxon>
        <taxon>Pseudomonadati</taxon>
        <taxon>Planctomycetota</taxon>
        <taxon>Planctomycetia</taxon>
        <taxon>Planctomycetales</taxon>
        <taxon>Planctomycetaceae</taxon>
        <taxon>Fuerstiella</taxon>
    </lineage>
</organism>
<name>A0A1P8WM54_9PLAN</name>
<accession>A0A1P8WM54</accession>
<gene>
    <name evidence="1" type="ORF">Fuma_04797</name>
</gene>
<evidence type="ECO:0000313" key="1">
    <source>
        <dbReference type="EMBL" id="APZ95142.1"/>
    </source>
</evidence>
<dbReference type="KEGG" id="fmr:Fuma_04797"/>
<proteinExistence type="predicted"/>
<reference evidence="1 2" key="1">
    <citation type="journal article" date="2016" name="Front. Microbiol.">
        <title>Fuerstia marisgermanicae gen. nov., sp. nov., an Unusual Member of the Phylum Planctomycetes from the German Wadden Sea.</title>
        <authorList>
            <person name="Kohn T."/>
            <person name="Heuer A."/>
            <person name="Jogler M."/>
            <person name="Vollmers J."/>
            <person name="Boedeker C."/>
            <person name="Bunk B."/>
            <person name="Rast P."/>
            <person name="Borchert D."/>
            <person name="Glockner I."/>
            <person name="Freese H.M."/>
            <person name="Klenk H.P."/>
            <person name="Overmann J."/>
            <person name="Kaster A.K."/>
            <person name="Rohde M."/>
            <person name="Wiegand S."/>
            <person name="Jogler C."/>
        </authorList>
    </citation>
    <scope>NUCLEOTIDE SEQUENCE [LARGE SCALE GENOMIC DNA]</scope>
    <source>
        <strain evidence="1 2">NH11</strain>
    </source>
</reference>
<sequence length="117" mass="12949">MFSVVYEYNVFPCVSAGVPSRSQRLEAGCITPDPPSWFAKRKESLVLDDASRPAECIRASVCILGEMEGSWMLRRQGSIDGSLNVLELPVVIHIVDMIDTIGAAERKQGFVERFVDS</sequence>
<dbReference type="EMBL" id="CP017641">
    <property type="protein sequence ID" value="APZ95142.1"/>
    <property type="molecule type" value="Genomic_DNA"/>
</dbReference>
<keyword evidence="2" id="KW-1185">Reference proteome</keyword>
<evidence type="ECO:0000313" key="2">
    <source>
        <dbReference type="Proteomes" id="UP000187735"/>
    </source>
</evidence>
<dbReference type="AlphaFoldDB" id="A0A1P8WM54"/>
<protein>
    <submittedName>
        <fullName evidence="1">Uncharacterized protein</fullName>
    </submittedName>
</protein>
<dbReference type="Proteomes" id="UP000187735">
    <property type="component" value="Chromosome"/>
</dbReference>